<gene>
    <name evidence="1" type="ORF">V1477_002157</name>
</gene>
<sequence>MEIDEISFNNIRLVPYFRDKSHIRLGIHYWLHKREHIQFYNPIKQFISQIIKGHQILLKILFEKDRKPMRKKSPF</sequence>
<evidence type="ECO:0000313" key="2">
    <source>
        <dbReference type="Proteomes" id="UP001607303"/>
    </source>
</evidence>
<accession>A0ABD2CVQ0</accession>
<evidence type="ECO:0000313" key="1">
    <source>
        <dbReference type="EMBL" id="KAL2749217.1"/>
    </source>
</evidence>
<keyword evidence="2" id="KW-1185">Reference proteome</keyword>
<dbReference type="Proteomes" id="UP001607303">
    <property type="component" value="Unassembled WGS sequence"/>
</dbReference>
<comment type="caution">
    <text evidence="1">The sequence shown here is derived from an EMBL/GenBank/DDBJ whole genome shotgun (WGS) entry which is preliminary data.</text>
</comment>
<name>A0ABD2CVQ0_VESMC</name>
<proteinExistence type="predicted"/>
<organism evidence="1 2">
    <name type="scientific">Vespula maculifrons</name>
    <name type="common">Eastern yellow jacket</name>
    <name type="synonym">Wasp</name>
    <dbReference type="NCBI Taxonomy" id="7453"/>
    <lineage>
        <taxon>Eukaryota</taxon>
        <taxon>Metazoa</taxon>
        <taxon>Ecdysozoa</taxon>
        <taxon>Arthropoda</taxon>
        <taxon>Hexapoda</taxon>
        <taxon>Insecta</taxon>
        <taxon>Pterygota</taxon>
        <taxon>Neoptera</taxon>
        <taxon>Endopterygota</taxon>
        <taxon>Hymenoptera</taxon>
        <taxon>Apocrita</taxon>
        <taxon>Aculeata</taxon>
        <taxon>Vespoidea</taxon>
        <taxon>Vespidae</taxon>
        <taxon>Vespinae</taxon>
        <taxon>Vespula</taxon>
    </lineage>
</organism>
<dbReference type="EMBL" id="JAYRBN010000027">
    <property type="protein sequence ID" value="KAL2749217.1"/>
    <property type="molecule type" value="Genomic_DNA"/>
</dbReference>
<dbReference type="AlphaFoldDB" id="A0ABD2CVQ0"/>
<protein>
    <submittedName>
        <fullName evidence="1">Uncharacterized protein</fullName>
    </submittedName>
</protein>
<reference evidence="1 2" key="1">
    <citation type="journal article" date="2024" name="Ann. Entomol. Soc. Am.">
        <title>Genomic analyses of the southern and eastern yellowjacket wasps (Hymenoptera: Vespidae) reveal evolutionary signatures of social life.</title>
        <authorList>
            <person name="Catto M.A."/>
            <person name="Caine P.B."/>
            <person name="Orr S.E."/>
            <person name="Hunt B.G."/>
            <person name="Goodisman M.A.D."/>
        </authorList>
    </citation>
    <scope>NUCLEOTIDE SEQUENCE [LARGE SCALE GENOMIC DNA]</scope>
    <source>
        <strain evidence="1">232</strain>
        <tissue evidence="1">Head and thorax</tissue>
    </source>
</reference>